<evidence type="ECO:0000256" key="1">
    <source>
        <dbReference type="SAM" id="SignalP"/>
    </source>
</evidence>
<dbReference type="Gene3D" id="2.40.160.20">
    <property type="match status" value="1"/>
</dbReference>
<dbReference type="EMBL" id="CP136600">
    <property type="protein sequence ID" value="WOH35940.1"/>
    <property type="molecule type" value="Genomic_DNA"/>
</dbReference>
<dbReference type="RefSeq" id="WP_348394755.1">
    <property type="nucleotide sequence ID" value="NZ_CP136600.1"/>
</dbReference>
<protein>
    <recommendedName>
        <fullName evidence="4">Outer membrane protein beta-barrel domain-containing protein</fullName>
    </recommendedName>
</protein>
<evidence type="ECO:0000313" key="2">
    <source>
        <dbReference type="EMBL" id="WOH35940.1"/>
    </source>
</evidence>
<gene>
    <name evidence="2" type="ORF">RI844_11155</name>
</gene>
<dbReference type="Proteomes" id="UP001301442">
    <property type="component" value="Chromosome"/>
</dbReference>
<accession>A0ABZ0GJI2</accession>
<proteinExistence type="predicted"/>
<organism evidence="2 3">
    <name type="scientific">Thalassotalea fonticola</name>
    <dbReference type="NCBI Taxonomy" id="3065649"/>
    <lineage>
        <taxon>Bacteria</taxon>
        <taxon>Pseudomonadati</taxon>
        <taxon>Pseudomonadota</taxon>
        <taxon>Gammaproteobacteria</taxon>
        <taxon>Alteromonadales</taxon>
        <taxon>Colwelliaceae</taxon>
        <taxon>Thalassotalea</taxon>
    </lineage>
</organism>
<evidence type="ECO:0000313" key="3">
    <source>
        <dbReference type="Proteomes" id="UP001301442"/>
    </source>
</evidence>
<reference evidence="2 3" key="1">
    <citation type="submission" date="2023-09" db="EMBL/GenBank/DDBJ databases">
        <authorList>
            <person name="Qi X."/>
        </authorList>
    </citation>
    <scope>NUCLEOTIDE SEQUENCE [LARGE SCALE GENOMIC DNA]</scope>
    <source>
        <strain evidence="2 3">S1-1</strain>
    </source>
</reference>
<keyword evidence="3" id="KW-1185">Reference proteome</keyword>
<feature type="signal peptide" evidence="1">
    <location>
        <begin position="1"/>
        <end position="25"/>
    </location>
</feature>
<keyword evidence="1" id="KW-0732">Signal</keyword>
<feature type="chain" id="PRO_5045741453" description="Outer membrane protein beta-barrel domain-containing protein" evidence="1">
    <location>
        <begin position="26"/>
        <end position="169"/>
    </location>
</feature>
<name>A0ABZ0GJI2_9GAMM</name>
<sequence length="169" mass="18632">MKSKYAISIISTTLFLLICSSSSLAANEAFVGLGMGNQDQDGANSVNLSFTTGYDFYQRDFQSSRFQGLTIGVEAQYSPSISGNNETTNYSLFGAAKIYTSEQYYLKLKQGVTRFPDAVLTDSDAERSHIGLGVGLGYKLDNGAFEIEYVYSNKTLHAAVFEISYKYQF</sequence>
<evidence type="ECO:0008006" key="4">
    <source>
        <dbReference type="Google" id="ProtNLM"/>
    </source>
</evidence>